<sequence>MPYEVVSAYTLVLGEDPAGVAVPDGDGDADGPGARPEVSVHTTAEDAWRALDAGVRERCGMRPRPRRRIDPDAVVRLADAWRAGDPGARYWQVTAHRLPIMVPELARAVVPARSTASVLEGRKSVPTMR</sequence>
<name>A0ABU8TD32_9PSEU</name>
<evidence type="ECO:0008006" key="4">
    <source>
        <dbReference type="Google" id="ProtNLM"/>
    </source>
</evidence>
<proteinExistence type="predicted"/>
<evidence type="ECO:0000313" key="3">
    <source>
        <dbReference type="Proteomes" id="UP001364211"/>
    </source>
</evidence>
<gene>
    <name evidence="2" type="ORF">WJX68_22850</name>
</gene>
<protein>
    <recommendedName>
        <fullName evidence="4">DUF222 domain-containing protein</fullName>
    </recommendedName>
</protein>
<comment type="caution">
    <text evidence="2">The sequence shown here is derived from an EMBL/GenBank/DDBJ whole genome shotgun (WGS) entry which is preliminary data.</text>
</comment>
<evidence type="ECO:0000256" key="1">
    <source>
        <dbReference type="SAM" id="MobiDB-lite"/>
    </source>
</evidence>
<dbReference type="EMBL" id="JBBJUP010000023">
    <property type="protein sequence ID" value="MEJ8281791.1"/>
    <property type="molecule type" value="Genomic_DNA"/>
</dbReference>
<evidence type="ECO:0000313" key="2">
    <source>
        <dbReference type="EMBL" id="MEJ8281791.1"/>
    </source>
</evidence>
<keyword evidence="3" id="KW-1185">Reference proteome</keyword>
<organism evidence="2 3">
    <name type="scientific">Pseudonocardia spirodelae</name>
    <dbReference type="NCBI Taxonomy" id="3133431"/>
    <lineage>
        <taxon>Bacteria</taxon>
        <taxon>Bacillati</taxon>
        <taxon>Actinomycetota</taxon>
        <taxon>Actinomycetes</taxon>
        <taxon>Pseudonocardiales</taxon>
        <taxon>Pseudonocardiaceae</taxon>
        <taxon>Pseudonocardia</taxon>
    </lineage>
</organism>
<dbReference type="Proteomes" id="UP001364211">
    <property type="component" value="Unassembled WGS sequence"/>
</dbReference>
<dbReference type="RefSeq" id="WP_340294513.1">
    <property type="nucleotide sequence ID" value="NZ_JBBJUP010000023.1"/>
</dbReference>
<reference evidence="2 3" key="1">
    <citation type="submission" date="2024-03" db="EMBL/GenBank/DDBJ databases">
        <title>Draft genome sequence of Pseudonocardia sp. DW16-2.</title>
        <authorList>
            <person name="Duangmal K."/>
        </authorList>
    </citation>
    <scope>NUCLEOTIDE SEQUENCE [LARGE SCALE GENOMIC DNA]</scope>
    <source>
        <strain evidence="2 3">DW16-2</strain>
    </source>
</reference>
<accession>A0ABU8TD32</accession>
<feature type="region of interest" description="Disordered" evidence="1">
    <location>
        <begin position="19"/>
        <end position="40"/>
    </location>
</feature>